<name>A0A853CAW0_9ACTN</name>
<reference evidence="2 3" key="1">
    <citation type="submission" date="2020-07" db="EMBL/GenBank/DDBJ databases">
        <title>Sequencing the genomes of 1000 actinobacteria strains.</title>
        <authorList>
            <person name="Klenk H.-P."/>
        </authorList>
    </citation>
    <scope>NUCLEOTIDE SEQUENCE [LARGE SCALE GENOMIC DNA]</scope>
    <source>
        <strain evidence="2 3">DSM 104001</strain>
    </source>
</reference>
<keyword evidence="3" id="KW-1185">Reference proteome</keyword>
<evidence type="ECO:0000313" key="2">
    <source>
        <dbReference type="EMBL" id="NYJ04166.1"/>
    </source>
</evidence>
<comment type="caution">
    <text evidence="2">The sequence shown here is derived from an EMBL/GenBank/DDBJ whole genome shotgun (WGS) entry which is preliminary data.</text>
</comment>
<organism evidence="2 3">
    <name type="scientific">Petropleomorpha daqingensis</name>
    <dbReference type="NCBI Taxonomy" id="2026353"/>
    <lineage>
        <taxon>Bacteria</taxon>
        <taxon>Bacillati</taxon>
        <taxon>Actinomycetota</taxon>
        <taxon>Actinomycetes</taxon>
        <taxon>Geodermatophilales</taxon>
        <taxon>Geodermatophilaceae</taxon>
        <taxon>Petropleomorpha</taxon>
    </lineage>
</organism>
<dbReference type="Gene3D" id="1.10.10.10">
    <property type="entry name" value="Winged helix-like DNA-binding domain superfamily/Winged helix DNA-binding domain"/>
    <property type="match status" value="1"/>
</dbReference>
<dbReference type="RefSeq" id="WP_366488564.1">
    <property type="nucleotide sequence ID" value="NZ_JACBZT010000001.1"/>
</dbReference>
<dbReference type="EMBL" id="JACBZT010000001">
    <property type="protein sequence ID" value="NYJ04166.1"/>
    <property type="molecule type" value="Genomic_DNA"/>
</dbReference>
<gene>
    <name evidence="2" type="ORF">GGQ55_000444</name>
</gene>
<dbReference type="AlphaFoldDB" id="A0A853CAW0"/>
<dbReference type="SUPFAM" id="SSF46785">
    <property type="entry name" value="Winged helix' DNA-binding domain"/>
    <property type="match status" value="1"/>
</dbReference>
<evidence type="ECO:0000313" key="3">
    <source>
        <dbReference type="Proteomes" id="UP000541969"/>
    </source>
</evidence>
<dbReference type="InterPro" id="IPR011991">
    <property type="entry name" value="ArsR-like_HTH"/>
</dbReference>
<sequence length="175" mass="20038">MSEDEVPWIRGPKRKATDAEYRAIASALRLRILRLCASESLTNKEIAERLGRNPATVLHHVRTLVDTGFLVAQPVRRGTRGAREVPYRATGKSWLMDVDDRPPPERDPMLAAFLEEVAEVGERHLLSSRLGLQLPAEEFEDFHERLHALLDEFARRPRDPQAKRWSLYLGMHPEA</sequence>
<dbReference type="Pfam" id="PF12840">
    <property type="entry name" value="HTH_20"/>
    <property type="match status" value="1"/>
</dbReference>
<dbReference type="Proteomes" id="UP000541969">
    <property type="component" value="Unassembled WGS sequence"/>
</dbReference>
<dbReference type="SMART" id="SM00418">
    <property type="entry name" value="HTH_ARSR"/>
    <property type="match status" value="1"/>
</dbReference>
<evidence type="ECO:0000259" key="1">
    <source>
        <dbReference type="SMART" id="SM00418"/>
    </source>
</evidence>
<dbReference type="InterPro" id="IPR036390">
    <property type="entry name" value="WH_DNA-bd_sf"/>
</dbReference>
<proteinExistence type="predicted"/>
<dbReference type="InterPro" id="IPR036388">
    <property type="entry name" value="WH-like_DNA-bd_sf"/>
</dbReference>
<accession>A0A853CAW0</accession>
<dbReference type="InterPro" id="IPR001845">
    <property type="entry name" value="HTH_ArsR_DNA-bd_dom"/>
</dbReference>
<protein>
    <submittedName>
        <fullName evidence="2">Putative ArsR family transcriptional regulator</fullName>
    </submittedName>
</protein>
<feature type="domain" description="HTH arsR-type" evidence="1">
    <location>
        <begin position="19"/>
        <end position="100"/>
    </location>
</feature>
<dbReference type="GO" id="GO:0003700">
    <property type="term" value="F:DNA-binding transcription factor activity"/>
    <property type="evidence" value="ECO:0007669"/>
    <property type="project" value="InterPro"/>
</dbReference>
<dbReference type="CDD" id="cd00090">
    <property type="entry name" value="HTH_ARSR"/>
    <property type="match status" value="1"/>
</dbReference>